<dbReference type="OrthoDB" id="9801128at2"/>
<dbReference type="GO" id="GO:0006308">
    <property type="term" value="P:DNA catabolic process"/>
    <property type="evidence" value="ECO:0007669"/>
    <property type="project" value="UniProtKB-UniRule"/>
</dbReference>
<accession>A0A1T2LCT6</accession>
<evidence type="ECO:0000256" key="2">
    <source>
        <dbReference type="ARBA" id="ARBA00022490"/>
    </source>
</evidence>
<comment type="subunit">
    <text evidence="6">Heterooligomer composed of large and small subunits.</text>
</comment>
<organism evidence="8 9">
    <name type="scientific">Solemya elarraichensis gill symbiont</name>
    <dbReference type="NCBI Taxonomy" id="1918949"/>
    <lineage>
        <taxon>Bacteria</taxon>
        <taxon>Pseudomonadati</taxon>
        <taxon>Pseudomonadota</taxon>
        <taxon>Gammaproteobacteria</taxon>
        <taxon>sulfur-oxidizing symbionts</taxon>
    </lineage>
</organism>
<evidence type="ECO:0000256" key="3">
    <source>
        <dbReference type="ARBA" id="ARBA00022722"/>
    </source>
</evidence>
<keyword evidence="3 6" id="KW-0540">Nuclease</keyword>
<dbReference type="Pfam" id="PF02609">
    <property type="entry name" value="Exonuc_VII_S"/>
    <property type="match status" value="1"/>
</dbReference>
<dbReference type="RefSeq" id="WP_078476006.1">
    <property type="nucleotide sequence ID" value="NZ_MPRK01000007.1"/>
</dbReference>
<keyword evidence="5 6" id="KW-0269">Exonuclease</keyword>
<protein>
    <recommendedName>
        <fullName evidence="6">Exodeoxyribonuclease 7 small subunit</fullName>
        <ecNumber evidence="6">3.1.11.6</ecNumber>
    </recommendedName>
    <alternativeName>
        <fullName evidence="6">Exodeoxyribonuclease VII small subunit</fullName>
        <shortName evidence="6">Exonuclease VII small subunit</shortName>
    </alternativeName>
</protein>
<evidence type="ECO:0000256" key="4">
    <source>
        <dbReference type="ARBA" id="ARBA00022801"/>
    </source>
</evidence>
<evidence type="ECO:0000256" key="7">
    <source>
        <dbReference type="SAM" id="Coils"/>
    </source>
</evidence>
<evidence type="ECO:0000256" key="5">
    <source>
        <dbReference type="ARBA" id="ARBA00022839"/>
    </source>
</evidence>
<comment type="caution">
    <text evidence="8">The sequence shown here is derived from an EMBL/GenBank/DDBJ whole genome shotgun (WGS) entry which is preliminary data.</text>
</comment>
<dbReference type="SUPFAM" id="SSF116842">
    <property type="entry name" value="XseB-like"/>
    <property type="match status" value="1"/>
</dbReference>
<dbReference type="EMBL" id="MPRK01000007">
    <property type="protein sequence ID" value="OOZ42915.1"/>
    <property type="molecule type" value="Genomic_DNA"/>
</dbReference>
<dbReference type="Gene3D" id="1.10.287.1040">
    <property type="entry name" value="Exonuclease VII, small subunit"/>
    <property type="match status" value="1"/>
</dbReference>
<gene>
    <name evidence="6" type="primary">xseB</name>
    <name evidence="8" type="ORF">BOW52_00955</name>
</gene>
<dbReference type="AlphaFoldDB" id="A0A1T2LCT6"/>
<comment type="subcellular location">
    <subcellularLocation>
        <location evidence="6">Cytoplasm</location>
    </subcellularLocation>
</comment>
<dbReference type="InterPro" id="IPR037004">
    <property type="entry name" value="Exonuc_VII_ssu_sf"/>
</dbReference>
<dbReference type="PIRSF" id="PIRSF006488">
    <property type="entry name" value="Exonuc_VII_S"/>
    <property type="match status" value="1"/>
</dbReference>
<dbReference type="PANTHER" id="PTHR34137">
    <property type="entry name" value="EXODEOXYRIBONUCLEASE 7 SMALL SUBUNIT"/>
    <property type="match status" value="1"/>
</dbReference>
<evidence type="ECO:0000256" key="6">
    <source>
        <dbReference type="HAMAP-Rule" id="MF_00337"/>
    </source>
</evidence>
<keyword evidence="2 6" id="KW-0963">Cytoplasm</keyword>
<proteinExistence type="inferred from homology"/>
<comment type="function">
    <text evidence="6">Bidirectionally degrades single-stranded DNA into large acid-insoluble oligonucleotides, which are then degraded further into small acid-soluble oligonucleotides.</text>
</comment>
<evidence type="ECO:0000256" key="1">
    <source>
        <dbReference type="ARBA" id="ARBA00009998"/>
    </source>
</evidence>
<comment type="catalytic activity">
    <reaction evidence="6">
        <text>Exonucleolytic cleavage in either 5'- to 3'- or 3'- to 5'-direction to yield nucleoside 5'-phosphates.</text>
        <dbReference type="EC" id="3.1.11.6"/>
    </reaction>
</comment>
<keyword evidence="9" id="KW-1185">Reference proteome</keyword>
<comment type="similarity">
    <text evidence="1 6">Belongs to the XseB family.</text>
</comment>
<evidence type="ECO:0000313" key="9">
    <source>
        <dbReference type="Proteomes" id="UP000190198"/>
    </source>
</evidence>
<dbReference type="InterPro" id="IPR003761">
    <property type="entry name" value="Exonuc_VII_S"/>
</dbReference>
<dbReference type="HAMAP" id="MF_00337">
    <property type="entry name" value="Exonuc_7_S"/>
    <property type="match status" value="1"/>
</dbReference>
<dbReference type="GO" id="GO:0005829">
    <property type="term" value="C:cytosol"/>
    <property type="evidence" value="ECO:0007669"/>
    <property type="project" value="TreeGrafter"/>
</dbReference>
<name>A0A1T2LCT6_9GAMM</name>
<dbReference type="Proteomes" id="UP000190198">
    <property type="component" value="Unassembled WGS sequence"/>
</dbReference>
<dbReference type="EC" id="3.1.11.6" evidence="6"/>
<dbReference type="NCBIfam" id="NF002140">
    <property type="entry name" value="PRK00977.1-4"/>
    <property type="match status" value="1"/>
</dbReference>
<dbReference type="PANTHER" id="PTHR34137:SF1">
    <property type="entry name" value="EXODEOXYRIBONUCLEASE 7 SMALL SUBUNIT"/>
    <property type="match status" value="1"/>
</dbReference>
<dbReference type="NCBIfam" id="TIGR01280">
    <property type="entry name" value="xseB"/>
    <property type="match status" value="1"/>
</dbReference>
<sequence>MARKTTQATGFEEALNELEKLVETMESDELTLEESLKTFEKGVALTRQCETALREAEQKIEMLSQTSEDADLEQVSADSVSN</sequence>
<keyword evidence="4 6" id="KW-0378">Hydrolase</keyword>
<feature type="coiled-coil region" evidence="7">
    <location>
        <begin position="1"/>
        <end position="73"/>
    </location>
</feature>
<dbReference type="GO" id="GO:0008855">
    <property type="term" value="F:exodeoxyribonuclease VII activity"/>
    <property type="evidence" value="ECO:0007669"/>
    <property type="project" value="UniProtKB-UniRule"/>
</dbReference>
<dbReference type="GO" id="GO:0009318">
    <property type="term" value="C:exodeoxyribonuclease VII complex"/>
    <property type="evidence" value="ECO:0007669"/>
    <property type="project" value="UniProtKB-UniRule"/>
</dbReference>
<keyword evidence="7" id="KW-0175">Coiled coil</keyword>
<evidence type="ECO:0000313" key="8">
    <source>
        <dbReference type="EMBL" id="OOZ42915.1"/>
    </source>
</evidence>
<reference evidence="8 9" key="1">
    <citation type="submission" date="2016-11" db="EMBL/GenBank/DDBJ databases">
        <title>Mixed transmission modes and dynamic genome evolution in an obligate animal-bacterial symbiosis.</title>
        <authorList>
            <person name="Russell S.L."/>
            <person name="Corbett-Detig R.B."/>
            <person name="Cavanaugh C.M."/>
        </authorList>
    </citation>
    <scope>NUCLEOTIDE SEQUENCE [LARGE SCALE GENOMIC DNA]</scope>
    <source>
        <strain evidence="8">Sp-SM6</strain>
    </source>
</reference>